<reference evidence="1 2" key="1">
    <citation type="journal article" date="2014" name="Agronomy (Basel)">
        <title>A Draft Genome Sequence for Ensete ventricosum, the Drought-Tolerant Tree Against Hunger.</title>
        <authorList>
            <person name="Harrison J."/>
            <person name="Moore K.A."/>
            <person name="Paszkiewicz K."/>
            <person name="Jones T."/>
            <person name="Grant M."/>
            <person name="Ambacheew D."/>
            <person name="Muzemil S."/>
            <person name="Studholme D.J."/>
        </authorList>
    </citation>
    <scope>NUCLEOTIDE SEQUENCE [LARGE SCALE GENOMIC DNA]</scope>
</reference>
<protein>
    <submittedName>
        <fullName evidence="1">Uncharacterized protein</fullName>
    </submittedName>
</protein>
<evidence type="ECO:0000313" key="1">
    <source>
        <dbReference type="EMBL" id="RRT75129.1"/>
    </source>
</evidence>
<name>A0A427AFV7_ENSVE</name>
<dbReference type="EMBL" id="AMZH03002572">
    <property type="protein sequence ID" value="RRT75129.1"/>
    <property type="molecule type" value="Genomic_DNA"/>
</dbReference>
<sequence>MALEFGAKNQTYPKDLGTSDSLADASGSAVDSHPKSWYGWFTHWPWVFQPPENLVRVVYLPILGCSVANSRPISRVRMVQSLWVPRGTSKQWMSESTQRLRKEKKRKFRSVVGPFMFTKHVTYAPCLLYVVFRSRYVYGVSVIPSLFPTAGVLPSRNGFFPHATPLSSTVEGPLRDDSDRRARLLHEDVY</sequence>
<dbReference type="AlphaFoldDB" id="A0A427AFV7"/>
<accession>A0A427AFV7</accession>
<organism evidence="1 2">
    <name type="scientific">Ensete ventricosum</name>
    <name type="common">Abyssinian banana</name>
    <name type="synonym">Musa ensete</name>
    <dbReference type="NCBI Taxonomy" id="4639"/>
    <lineage>
        <taxon>Eukaryota</taxon>
        <taxon>Viridiplantae</taxon>
        <taxon>Streptophyta</taxon>
        <taxon>Embryophyta</taxon>
        <taxon>Tracheophyta</taxon>
        <taxon>Spermatophyta</taxon>
        <taxon>Magnoliopsida</taxon>
        <taxon>Liliopsida</taxon>
        <taxon>Zingiberales</taxon>
        <taxon>Musaceae</taxon>
        <taxon>Ensete</taxon>
    </lineage>
</organism>
<gene>
    <name evidence="1" type="ORF">B296_00002389</name>
</gene>
<evidence type="ECO:0000313" key="2">
    <source>
        <dbReference type="Proteomes" id="UP000287651"/>
    </source>
</evidence>
<dbReference type="Proteomes" id="UP000287651">
    <property type="component" value="Unassembled WGS sequence"/>
</dbReference>
<comment type="caution">
    <text evidence="1">The sequence shown here is derived from an EMBL/GenBank/DDBJ whole genome shotgun (WGS) entry which is preliminary data.</text>
</comment>
<proteinExistence type="predicted"/>